<dbReference type="Proteomes" id="UP001172680">
    <property type="component" value="Unassembled WGS sequence"/>
</dbReference>
<protein>
    <submittedName>
        <fullName evidence="1">Uncharacterized protein</fullName>
    </submittedName>
</protein>
<reference evidence="1" key="1">
    <citation type="submission" date="2022-10" db="EMBL/GenBank/DDBJ databases">
        <title>Culturing micro-colonial fungi from biological soil crusts in the Mojave desert and describing Neophaeococcomyces mojavensis, and introducing the new genera and species Taxawa tesnikishii.</title>
        <authorList>
            <person name="Kurbessoian T."/>
            <person name="Stajich J.E."/>
        </authorList>
    </citation>
    <scope>NUCLEOTIDE SEQUENCE</scope>
    <source>
        <strain evidence="1">JES_115</strain>
    </source>
</reference>
<keyword evidence="2" id="KW-1185">Reference proteome</keyword>
<comment type="caution">
    <text evidence="1">The sequence shown here is derived from an EMBL/GenBank/DDBJ whole genome shotgun (WGS) entry which is preliminary data.</text>
</comment>
<sequence>MSTSAGGPAEDPSSTSTPHFPTRPYKPHHKTWPYTPSDFIRQDESSDTRFYSVPRFVTHIDDAAIASLKTYYAATLPRRGRILDFCSSWISHYPPVLEDAVAKGSSSGGRVVQDLNRTPQIPASVGELDAATCVVSIDYLTKPVEVLESLRERTKEGGAVHLAVSNRCFPTKVVGRWLRISEEERLEMVGDYLWFAGWRGIEIVTVSDGKVEEEPRGLMAWFRGGRDPLWVVRGGKLGSKIKVVWKDMNRWKVALKNDDACFDENGIKIPKPEHSCQAHDHQTGHFA</sequence>
<gene>
    <name evidence="1" type="ORF">H2199_003500</name>
</gene>
<accession>A0ACC2ZBB2</accession>
<proteinExistence type="predicted"/>
<dbReference type="EMBL" id="JAPDRP010000009">
    <property type="protein sequence ID" value="KAJ9644537.1"/>
    <property type="molecule type" value="Genomic_DNA"/>
</dbReference>
<organism evidence="1 2">
    <name type="scientific">Coniosporium tulheliwenetii</name>
    <dbReference type="NCBI Taxonomy" id="3383036"/>
    <lineage>
        <taxon>Eukaryota</taxon>
        <taxon>Fungi</taxon>
        <taxon>Dikarya</taxon>
        <taxon>Ascomycota</taxon>
        <taxon>Pezizomycotina</taxon>
        <taxon>Dothideomycetes</taxon>
        <taxon>Dothideomycetes incertae sedis</taxon>
        <taxon>Coniosporium</taxon>
    </lineage>
</organism>
<name>A0ACC2ZBB2_9PEZI</name>
<evidence type="ECO:0000313" key="1">
    <source>
        <dbReference type="EMBL" id="KAJ9644537.1"/>
    </source>
</evidence>
<evidence type="ECO:0000313" key="2">
    <source>
        <dbReference type="Proteomes" id="UP001172680"/>
    </source>
</evidence>